<feature type="domain" description="Activator of Hsp90 ATPase homologue 1/2-like C-terminal" evidence="2">
    <location>
        <begin position="13"/>
        <end position="136"/>
    </location>
</feature>
<keyword evidence="4" id="KW-1185">Reference proteome</keyword>
<dbReference type="Proteomes" id="UP000326921">
    <property type="component" value="Chromosome"/>
</dbReference>
<dbReference type="CDD" id="cd08897">
    <property type="entry name" value="SRPBCC_CalC_Aha1-like_4"/>
    <property type="match status" value="1"/>
</dbReference>
<dbReference type="KEGG" id="sphe:GFH32_07105"/>
<proteinExistence type="inferred from homology"/>
<reference evidence="3 4" key="1">
    <citation type="submission" date="2019-10" db="EMBL/GenBank/DDBJ databases">
        <authorList>
            <person name="Dong K."/>
        </authorList>
    </citation>
    <scope>NUCLEOTIDE SEQUENCE [LARGE SCALE GENOMIC DNA]</scope>
    <source>
        <strain evidence="4">dk4302</strain>
    </source>
</reference>
<dbReference type="Pfam" id="PF08327">
    <property type="entry name" value="AHSA1"/>
    <property type="match status" value="1"/>
</dbReference>
<dbReference type="RefSeq" id="WP_153510628.1">
    <property type="nucleotide sequence ID" value="NZ_CP045652.1"/>
</dbReference>
<accession>A0A5Q0Q992</accession>
<evidence type="ECO:0000313" key="3">
    <source>
        <dbReference type="EMBL" id="QGA26103.1"/>
    </source>
</evidence>
<dbReference type="InterPro" id="IPR023393">
    <property type="entry name" value="START-like_dom_sf"/>
</dbReference>
<sequence length="138" mass="15673">MNTKKIHIESLIDASIAKVWDAYNNPNDIKQWNQASPDWHCPSSENDLRVGGKFKNKMAAKDGSFEFDFEGTYTEVTPLNSISYVLGDERTADISFQEQGNSTLISVDFDAETMNPEEMQKAGWQAILDSFKNYVEHK</sequence>
<organism evidence="3 4">
    <name type="scientific">Sphingobacterium zhuxiongii</name>
    <dbReference type="NCBI Taxonomy" id="2662364"/>
    <lineage>
        <taxon>Bacteria</taxon>
        <taxon>Pseudomonadati</taxon>
        <taxon>Bacteroidota</taxon>
        <taxon>Sphingobacteriia</taxon>
        <taxon>Sphingobacteriales</taxon>
        <taxon>Sphingobacteriaceae</taxon>
        <taxon>Sphingobacterium</taxon>
    </lineage>
</organism>
<evidence type="ECO:0000259" key="2">
    <source>
        <dbReference type="Pfam" id="PF08327"/>
    </source>
</evidence>
<comment type="similarity">
    <text evidence="1">Belongs to the AHA1 family.</text>
</comment>
<dbReference type="SUPFAM" id="SSF55961">
    <property type="entry name" value="Bet v1-like"/>
    <property type="match status" value="1"/>
</dbReference>
<evidence type="ECO:0000313" key="4">
    <source>
        <dbReference type="Proteomes" id="UP000326921"/>
    </source>
</evidence>
<dbReference type="Gene3D" id="3.30.530.20">
    <property type="match status" value="1"/>
</dbReference>
<dbReference type="EMBL" id="CP045652">
    <property type="protein sequence ID" value="QGA26103.1"/>
    <property type="molecule type" value="Genomic_DNA"/>
</dbReference>
<dbReference type="AlphaFoldDB" id="A0A5Q0Q992"/>
<protein>
    <recommendedName>
        <fullName evidence="2">Activator of Hsp90 ATPase homologue 1/2-like C-terminal domain-containing protein</fullName>
    </recommendedName>
</protein>
<evidence type="ECO:0000256" key="1">
    <source>
        <dbReference type="ARBA" id="ARBA00006817"/>
    </source>
</evidence>
<gene>
    <name evidence="3" type="ORF">GFH32_07105</name>
</gene>
<name>A0A5Q0Q992_9SPHI</name>
<dbReference type="InterPro" id="IPR013538">
    <property type="entry name" value="ASHA1/2-like_C"/>
</dbReference>